<protein>
    <recommendedName>
        <fullName evidence="1">C-type lectin domain-containing protein</fullName>
    </recommendedName>
</protein>
<dbReference type="PROSITE" id="PS50041">
    <property type="entry name" value="C_TYPE_LECTIN_2"/>
    <property type="match status" value="1"/>
</dbReference>
<dbReference type="Pfam" id="PF00024">
    <property type="entry name" value="PAN_1"/>
    <property type="match status" value="1"/>
</dbReference>
<evidence type="ECO:0000313" key="2">
    <source>
        <dbReference type="EMBL" id="CAC5415386.1"/>
    </source>
</evidence>
<proteinExistence type="predicted"/>
<name>A0A6J8E5M3_MYTCO</name>
<accession>A0A6J8E5M3</accession>
<reference evidence="2 3" key="1">
    <citation type="submission" date="2020-06" db="EMBL/GenBank/DDBJ databases">
        <authorList>
            <person name="Li R."/>
            <person name="Bekaert M."/>
        </authorList>
    </citation>
    <scope>NUCLEOTIDE SEQUENCE [LARGE SCALE GENOMIC DNA]</scope>
    <source>
        <strain evidence="3">wild</strain>
    </source>
</reference>
<keyword evidence="3" id="KW-1185">Reference proteome</keyword>
<dbReference type="PANTHER" id="PTHR22801:SF63">
    <property type="entry name" value="C-TYPE LECTIN DOMAIN-CONTAINING PROTEIN"/>
    <property type="match status" value="1"/>
</dbReference>
<dbReference type="InterPro" id="IPR050801">
    <property type="entry name" value="Ca-Dep_Lectins_ImmuneDev"/>
</dbReference>
<dbReference type="AlphaFoldDB" id="A0A6J8E5M3"/>
<sequence length="230" mass="25951">MFLEILSLTDGTVAFKAKLKFELNELFEKSGAVEITLADNKIRCIRDCEAIGECLSVFYNVDSKECVMHNKQFDSLSFPVPSGSGAAWRYYVTKDVTGTCSPEYIYYRPLQFCYSVHEIAWIDFTQTNAFCAARGGKLAAVTSQEMQDYFTDFLADRPHIRICIAGKEQPDGSWELDDGTTLSYFNWYPGQPEGAYHPCIIIKATSLGDMWMDHPCLSSSSHSCSFVCEY</sequence>
<evidence type="ECO:0000313" key="3">
    <source>
        <dbReference type="Proteomes" id="UP000507470"/>
    </source>
</evidence>
<dbReference type="EMBL" id="CACVKT020008420">
    <property type="protein sequence ID" value="CAC5415386.1"/>
    <property type="molecule type" value="Genomic_DNA"/>
</dbReference>
<feature type="domain" description="C-type lectin" evidence="1">
    <location>
        <begin position="113"/>
        <end position="225"/>
    </location>
</feature>
<dbReference type="SMART" id="SM00034">
    <property type="entry name" value="CLECT"/>
    <property type="match status" value="1"/>
</dbReference>
<dbReference type="OrthoDB" id="6158539at2759"/>
<dbReference type="InterPro" id="IPR003609">
    <property type="entry name" value="Pan_app"/>
</dbReference>
<dbReference type="PANTHER" id="PTHR22801">
    <property type="entry name" value="LITHOSTATHINE"/>
    <property type="match status" value="1"/>
</dbReference>
<gene>
    <name evidence="2" type="ORF">MCOR_48085</name>
</gene>
<dbReference type="CDD" id="cd00037">
    <property type="entry name" value="CLECT"/>
    <property type="match status" value="1"/>
</dbReference>
<dbReference type="InterPro" id="IPR016187">
    <property type="entry name" value="CTDL_fold"/>
</dbReference>
<dbReference type="Pfam" id="PF00059">
    <property type="entry name" value="Lectin_C"/>
    <property type="match status" value="1"/>
</dbReference>
<organism evidence="2 3">
    <name type="scientific">Mytilus coruscus</name>
    <name type="common">Sea mussel</name>
    <dbReference type="NCBI Taxonomy" id="42192"/>
    <lineage>
        <taxon>Eukaryota</taxon>
        <taxon>Metazoa</taxon>
        <taxon>Spiralia</taxon>
        <taxon>Lophotrochozoa</taxon>
        <taxon>Mollusca</taxon>
        <taxon>Bivalvia</taxon>
        <taxon>Autobranchia</taxon>
        <taxon>Pteriomorphia</taxon>
        <taxon>Mytilida</taxon>
        <taxon>Mytiloidea</taxon>
        <taxon>Mytilidae</taxon>
        <taxon>Mytilinae</taxon>
        <taxon>Mytilus</taxon>
    </lineage>
</organism>
<dbReference type="InterPro" id="IPR016186">
    <property type="entry name" value="C-type_lectin-like/link_sf"/>
</dbReference>
<dbReference type="Gene3D" id="3.10.100.10">
    <property type="entry name" value="Mannose-Binding Protein A, subunit A"/>
    <property type="match status" value="1"/>
</dbReference>
<dbReference type="SUPFAM" id="SSF56436">
    <property type="entry name" value="C-type lectin-like"/>
    <property type="match status" value="1"/>
</dbReference>
<evidence type="ECO:0000259" key="1">
    <source>
        <dbReference type="PROSITE" id="PS50041"/>
    </source>
</evidence>
<dbReference type="Proteomes" id="UP000507470">
    <property type="component" value="Unassembled WGS sequence"/>
</dbReference>
<dbReference type="InterPro" id="IPR001304">
    <property type="entry name" value="C-type_lectin-like"/>
</dbReference>